<comment type="catalytic activity">
    <reaction evidence="11">
        <text>tRNA(Thr) + L-threonine + ATP = L-threonyl-tRNA(Thr) + AMP + diphosphate + H(+)</text>
        <dbReference type="Rhea" id="RHEA:24624"/>
        <dbReference type="Rhea" id="RHEA-COMP:9670"/>
        <dbReference type="Rhea" id="RHEA-COMP:9704"/>
        <dbReference type="ChEBI" id="CHEBI:15378"/>
        <dbReference type="ChEBI" id="CHEBI:30616"/>
        <dbReference type="ChEBI" id="CHEBI:33019"/>
        <dbReference type="ChEBI" id="CHEBI:57926"/>
        <dbReference type="ChEBI" id="CHEBI:78442"/>
        <dbReference type="ChEBI" id="CHEBI:78534"/>
        <dbReference type="ChEBI" id="CHEBI:456215"/>
        <dbReference type="EC" id="6.1.1.3"/>
    </reaction>
</comment>
<evidence type="ECO:0000256" key="9">
    <source>
        <dbReference type="ARBA" id="ARBA00023146"/>
    </source>
</evidence>
<dbReference type="KEGG" id="cthr:CTHT_0048800"/>
<evidence type="ECO:0000313" key="17">
    <source>
        <dbReference type="Proteomes" id="UP000008066"/>
    </source>
</evidence>
<dbReference type="RefSeq" id="XP_006695243.1">
    <property type="nucleotide sequence ID" value="XM_006695180.1"/>
</dbReference>
<dbReference type="Pfam" id="PF07973">
    <property type="entry name" value="tRNA_SAD"/>
    <property type="match status" value="1"/>
</dbReference>
<keyword evidence="6" id="KW-0547">Nucleotide-binding</keyword>
<organism evidence="17">
    <name type="scientific">Chaetomium thermophilum (strain DSM 1495 / CBS 144.50 / IMI 039719)</name>
    <name type="common">Thermochaetoides thermophila</name>
    <dbReference type="NCBI Taxonomy" id="759272"/>
    <lineage>
        <taxon>Eukaryota</taxon>
        <taxon>Fungi</taxon>
        <taxon>Dikarya</taxon>
        <taxon>Ascomycota</taxon>
        <taxon>Pezizomycotina</taxon>
        <taxon>Sordariomycetes</taxon>
        <taxon>Sordariomycetidae</taxon>
        <taxon>Sordariales</taxon>
        <taxon>Chaetomiaceae</taxon>
        <taxon>Thermochaetoides</taxon>
    </lineage>
</organism>
<dbReference type="PROSITE" id="PS51880">
    <property type="entry name" value="TGS"/>
    <property type="match status" value="1"/>
</dbReference>
<evidence type="ECO:0000256" key="8">
    <source>
        <dbReference type="ARBA" id="ARBA00022917"/>
    </source>
</evidence>
<dbReference type="InterPro" id="IPR002314">
    <property type="entry name" value="aa-tRNA-synt_IIb"/>
</dbReference>
<evidence type="ECO:0000313" key="16">
    <source>
        <dbReference type="EMBL" id="EGS19421.1"/>
    </source>
</evidence>
<evidence type="ECO:0000256" key="1">
    <source>
        <dbReference type="ARBA" id="ARBA00004496"/>
    </source>
</evidence>
<dbReference type="InterPro" id="IPR006195">
    <property type="entry name" value="aa-tRNA-synth_II"/>
</dbReference>
<dbReference type="PANTHER" id="PTHR11451">
    <property type="entry name" value="THREONINE-TRNA LIGASE"/>
    <property type="match status" value="1"/>
</dbReference>
<dbReference type="InterPro" id="IPR002320">
    <property type="entry name" value="Thr-tRNA-ligase_IIa"/>
</dbReference>
<dbReference type="EC" id="6.1.1.3" evidence="3"/>
<dbReference type="STRING" id="759272.G0SB41"/>
<dbReference type="OMA" id="WYADGMY"/>
<dbReference type="Gene3D" id="3.10.20.30">
    <property type="match status" value="1"/>
</dbReference>
<dbReference type="OrthoDB" id="5423599at2759"/>
<dbReference type="Gene3D" id="3.40.50.800">
    <property type="entry name" value="Anticodon-binding domain"/>
    <property type="match status" value="1"/>
</dbReference>
<evidence type="ECO:0000256" key="5">
    <source>
        <dbReference type="ARBA" id="ARBA00022598"/>
    </source>
</evidence>
<dbReference type="HAMAP" id="MF_00184">
    <property type="entry name" value="Thr_tRNA_synth"/>
    <property type="match status" value="1"/>
</dbReference>
<feature type="compositionally biased region" description="Basic and acidic residues" evidence="13">
    <location>
        <begin position="583"/>
        <end position="615"/>
    </location>
</feature>
<dbReference type="InterPro" id="IPR033728">
    <property type="entry name" value="ThrRS_core"/>
</dbReference>
<accession>G0SB41</accession>
<dbReference type="FunFam" id="3.40.50.800:FF:000003">
    <property type="entry name" value="Threonine--tRNA ligase 2, cytoplasmic"/>
    <property type="match status" value="1"/>
</dbReference>
<dbReference type="CDD" id="cd01667">
    <property type="entry name" value="TGS_ThrRS"/>
    <property type="match status" value="1"/>
</dbReference>
<evidence type="ECO:0000256" key="10">
    <source>
        <dbReference type="ARBA" id="ARBA00031900"/>
    </source>
</evidence>
<dbReference type="PRINTS" id="PR01047">
    <property type="entry name" value="TRNASYNTHTHR"/>
</dbReference>
<keyword evidence="5" id="KW-0436">Ligase</keyword>
<evidence type="ECO:0000256" key="13">
    <source>
        <dbReference type="SAM" id="MobiDB-lite"/>
    </source>
</evidence>
<dbReference type="GO" id="GO:0005524">
    <property type="term" value="F:ATP binding"/>
    <property type="evidence" value="ECO:0007669"/>
    <property type="project" value="UniProtKB-KW"/>
</dbReference>
<dbReference type="InterPro" id="IPR012947">
    <property type="entry name" value="tRNA_SAD"/>
</dbReference>
<sequence length="788" mass="90153">MEQVTEAMQKTAISGAEKKGKKEKKGAAPDPAASGPLELDPWPQFIQDRIELFDKLYKEYQEEIAKKPREPIEITMPDGTVKHGTSWETTPAEIAKSISNSLYKRTVVARIDGETLWDLDRPLEKSCKLELLDFNDEQGKFVFWHSSAHVLGEACERRFGCSLCIGPPVENGFYYEMALPGGAAVQSSDWAPLEAIVQKIVKEKQQFQRLEMTKEDLLKMFAYNPYKVHIIKDKIPDGTKTTVYRNGPLIDLCRGPHVPDTSRIEAFAIMKNSSSYFLGDANNDSLQRIYGVSFPDKKQMAAHKKFLEEAAKRDHRVIGRQQELFYFEECSPGSAMWLPHGMRIHNAIMEYIREEYWKRGYDEVMTPNMFNVALWEQSGHLAHYKEDMFLLEVDKEQFGLKPMNCPAHAMMFRHRERSYKELPLRFADFGVLHRNEASGALSGLTRVRRFQQDDAHIFCREDQIKQEVADLFDFMASFYGMLGLTFKLKLSTRPEKFMGDIETWNRAEARLKEALDEFAASQNGVSWELNPGDGAFYGPKIDIAVLDCLNRPWQCATIQLDFQQPINFSLEYQTAEGAQTAAQKDKEEKKEQPKAEEAKPAVDGEKKEDAAEKKDGKKKPLVPKKPLSPGCARPVMIHRAMAGSIERFTAILCEHFAGKWPFWLSPRQVLVIPVGMGFLDYAKEVAAILKQARFYVDVDSSGNTLQKKIRNGQLAQYNFIFVVGDEEKRNRTVNIRYRDDTSTQARDVPYPLDEAVEKLKKLKADRGMYNPFPHVAKKKEEGEKKEEN</sequence>
<dbReference type="SMART" id="SM00863">
    <property type="entry name" value="tRNA_SAD"/>
    <property type="match status" value="1"/>
</dbReference>
<dbReference type="CDD" id="cd00771">
    <property type="entry name" value="ThrRS_core"/>
    <property type="match status" value="1"/>
</dbReference>
<dbReference type="GO" id="GO:0005739">
    <property type="term" value="C:mitochondrion"/>
    <property type="evidence" value="ECO:0007669"/>
    <property type="project" value="TreeGrafter"/>
</dbReference>
<feature type="region of interest" description="Disordered" evidence="13">
    <location>
        <begin position="579"/>
        <end position="627"/>
    </location>
</feature>
<dbReference type="InterPro" id="IPR004154">
    <property type="entry name" value="Anticodon-bd"/>
</dbReference>
<dbReference type="InterPro" id="IPR004095">
    <property type="entry name" value="TGS"/>
</dbReference>
<keyword evidence="4" id="KW-0963">Cytoplasm</keyword>
<dbReference type="SUPFAM" id="SSF52954">
    <property type="entry name" value="Class II aaRS ABD-related"/>
    <property type="match status" value="1"/>
</dbReference>
<dbReference type="FunFam" id="3.10.20.30:FF:000006">
    <property type="entry name" value="Threonine--tRNA ligase, cytoplasmic"/>
    <property type="match status" value="1"/>
</dbReference>
<keyword evidence="7" id="KW-0067">ATP-binding</keyword>
<keyword evidence="8" id="KW-0648">Protein biosynthesis</keyword>
<keyword evidence="12" id="KW-0175">Coiled coil</keyword>
<dbReference type="Pfam" id="PF02824">
    <property type="entry name" value="TGS"/>
    <property type="match status" value="1"/>
</dbReference>
<dbReference type="GO" id="GO:0004829">
    <property type="term" value="F:threonine-tRNA ligase activity"/>
    <property type="evidence" value="ECO:0007669"/>
    <property type="project" value="UniProtKB-EC"/>
</dbReference>
<dbReference type="InterPro" id="IPR045864">
    <property type="entry name" value="aa-tRNA-synth_II/BPL/LPL"/>
</dbReference>
<dbReference type="SUPFAM" id="SSF81271">
    <property type="entry name" value="TGS-like"/>
    <property type="match status" value="1"/>
</dbReference>
<evidence type="ECO:0000256" key="12">
    <source>
        <dbReference type="SAM" id="Coils"/>
    </source>
</evidence>
<dbReference type="SUPFAM" id="SSF55681">
    <property type="entry name" value="Class II aaRS and biotin synthetases"/>
    <property type="match status" value="1"/>
</dbReference>
<dbReference type="AlphaFoldDB" id="G0SB41"/>
<dbReference type="SUPFAM" id="SSF55186">
    <property type="entry name" value="ThrRS/AlaRS common domain"/>
    <property type="match status" value="1"/>
</dbReference>
<dbReference type="Gene3D" id="3.30.930.10">
    <property type="entry name" value="Bira Bifunctional Protein, Domain 2"/>
    <property type="match status" value="1"/>
</dbReference>
<dbReference type="PANTHER" id="PTHR11451:SF46">
    <property type="entry name" value="THREONINE--TRNA LIGASE"/>
    <property type="match status" value="1"/>
</dbReference>
<evidence type="ECO:0000256" key="2">
    <source>
        <dbReference type="ARBA" id="ARBA00008226"/>
    </source>
</evidence>
<evidence type="ECO:0000256" key="11">
    <source>
        <dbReference type="ARBA" id="ARBA00049515"/>
    </source>
</evidence>
<comment type="similarity">
    <text evidence="2">Belongs to the class-II aminoacyl-tRNA synthetase family.</text>
</comment>
<dbReference type="Proteomes" id="UP000008066">
    <property type="component" value="Unassembled WGS sequence"/>
</dbReference>
<dbReference type="GeneID" id="18258918"/>
<dbReference type="Gene3D" id="3.30.980.10">
    <property type="entry name" value="Threonyl-trna Synthetase, Chain A, domain 2"/>
    <property type="match status" value="1"/>
</dbReference>
<feature type="region of interest" description="Disordered" evidence="13">
    <location>
        <begin position="1"/>
        <end position="40"/>
    </location>
</feature>
<evidence type="ECO:0000256" key="3">
    <source>
        <dbReference type="ARBA" id="ARBA00013163"/>
    </source>
</evidence>
<feature type="coiled-coil region" evidence="12">
    <location>
        <begin position="193"/>
        <end position="220"/>
    </location>
</feature>
<evidence type="ECO:0000259" key="15">
    <source>
        <dbReference type="PROSITE" id="PS51880"/>
    </source>
</evidence>
<dbReference type="FunFam" id="3.30.980.10:FF:000005">
    <property type="entry name" value="Threonyl-tRNA synthetase, mitochondrial"/>
    <property type="match status" value="1"/>
</dbReference>
<evidence type="ECO:0000256" key="4">
    <source>
        <dbReference type="ARBA" id="ARBA00022490"/>
    </source>
</evidence>
<name>G0SB41_CHATD</name>
<protein>
    <recommendedName>
        <fullName evidence="3">threonine--tRNA ligase</fullName>
        <ecNumber evidence="3">6.1.1.3</ecNumber>
    </recommendedName>
    <alternativeName>
        <fullName evidence="10">Threonyl-tRNA synthetase</fullName>
    </alternativeName>
</protein>
<dbReference type="HOGENOM" id="CLU_008554_0_1_1"/>
<dbReference type="Pfam" id="PF03129">
    <property type="entry name" value="HGTP_anticodon"/>
    <property type="match status" value="1"/>
</dbReference>
<proteinExistence type="inferred from homology"/>
<dbReference type="InterPro" id="IPR012676">
    <property type="entry name" value="TGS-like"/>
</dbReference>
<evidence type="ECO:0000259" key="14">
    <source>
        <dbReference type="PROSITE" id="PS50862"/>
    </source>
</evidence>
<gene>
    <name evidence="16" type="ORF">CTHT_0048800</name>
</gene>
<reference evidence="16 17" key="1">
    <citation type="journal article" date="2011" name="Cell">
        <title>Insight into structure and assembly of the nuclear pore complex by utilizing the genome of a eukaryotic thermophile.</title>
        <authorList>
            <person name="Amlacher S."/>
            <person name="Sarges P."/>
            <person name="Flemming D."/>
            <person name="van Noort V."/>
            <person name="Kunze R."/>
            <person name="Devos D.P."/>
            <person name="Arumugam M."/>
            <person name="Bork P."/>
            <person name="Hurt E."/>
        </authorList>
    </citation>
    <scope>NUCLEOTIDE SEQUENCE [LARGE SCALE GENOMIC DNA]</scope>
    <source>
        <strain evidence="17">DSM 1495 / CBS 144.50 / IMI 039719</strain>
    </source>
</reference>
<dbReference type="PROSITE" id="PS50862">
    <property type="entry name" value="AA_TRNA_LIGASE_II"/>
    <property type="match status" value="1"/>
</dbReference>
<dbReference type="eggNOG" id="KOG1637">
    <property type="taxonomic scope" value="Eukaryota"/>
</dbReference>
<comment type="subcellular location">
    <subcellularLocation>
        <location evidence="1">Cytoplasm</location>
    </subcellularLocation>
</comment>
<dbReference type="NCBIfam" id="TIGR00418">
    <property type="entry name" value="thrS"/>
    <property type="match status" value="1"/>
</dbReference>
<dbReference type="InterPro" id="IPR012675">
    <property type="entry name" value="Beta-grasp_dom_sf"/>
</dbReference>
<feature type="domain" description="TGS" evidence="15">
    <location>
        <begin position="70"/>
        <end position="133"/>
    </location>
</feature>
<dbReference type="Pfam" id="PF00587">
    <property type="entry name" value="tRNA-synt_2b"/>
    <property type="match status" value="1"/>
</dbReference>
<feature type="domain" description="Aminoacyl-transfer RNA synthetases class-II family profile" evidence="14">
    <location>
        <begin position="339"/>
        <end position="661"/>
    </location>
</feature>
<keyword evidence="17" id="KW-1185">Reference proteome</keyword>
<dbReference type="GO" id="GO:0006435">
    <property type="term" value="P:threonyl-tRNA aminoacylation"/>
    <property type="evidence" value="ECO:0007669"/>
    <property type="project" value="InterPro"/>
</dbReference>
<dbReference type="InterPro" id="IPR047246">
    <property type="entry name" value="ThrRS_anticodon"/>
</dbReference>
<evidence type="ECO:0000256" key="7">
    <source>
        <dbReference type="ARBA" id="ARBA00022840"/>
    </source>
</evidence>
<dbReference type="EMBL" id="GL988044">
    <property type="protein sequence ID" value="EGS19421.1"/>
    <property type="molecule type" value="Genomic_DNA"/>
</dbReference>
<feature type="compositionally biased region" description="Polar residues" evidence="13">
    <location>
        <begin position="1"/>
        <end position="12"/>
    </location>
</feature>
<dbReference type="InterPro" id="IPR018163">
    <property type="entry name" value="Thr/Ala-tRNA-synth_IIc_edit"/>
</dbReference>
<evidence type="ECO:0000256" key="6">
    <source>
        <dbReference type="ARBA" id="ARBA00022741"/>
    </source>
</evidence>
<dbReference type="InterPro" id="IPR036621">
    <property type="entry name" value="Anticodon-bd_dom_sf"/>
</dbReference>
<dbReference type="CDD" id="cd00860">
    <property type="entry name" value="ThrRS_anticodon"/>
    <property type="match status" value="1"/>
</dbReference>
<keyword evidence="9 16" id="KW-0030">Aminoacyl-tRNA synthetase</keyword>